<dbReference type="OrthoDB" id="2716906at2"/>
<protein>
    <submittedName>
        <fullName evidence="9">Spore germination protein YndE</fullName>
    </submittedName>
</protein>
<feature type="transmembrane region" description="Helical" evidence="8">
    <location>
        <begin position="87"/>
        <end position="110"/>
    </location>
</feature>
<reference evidence="9 10" key="1">
    <citation type="submission" date="2014-03" db="EMBL/GenBank/DDBJ databases">
        <authorList>
            <person name="Urmite Genomes U."/>
        </authorList>
    </citation>
    <scope>NUCLEOTIDE SEQUENCE [LARGE SCALE GENOMIC DNA]</scope>
    <source>
        <strain evidence="9 10">Vm-5</strain>
    </source>
</reference>
<keyword evidence="4" id="KW-0309">Germination</keyword>
<dbReference type="eggNOG" id="COG0531">
    <property type="taxonomic scope" value="Bacteria"/>
</dbReference>
<feature type="transmembrane region" description="Helical" evidence="8">
    <location>
        <begin position="276"/>
        <end position="300"/>
    </location>
</feature>
<keyword evidence="6 8" id="KW-1133">Transmembrane helix</keyword>
<dbReference type="STRING" id="1462526.BN990_04055"/>
<name>A0A024QI99_9BACI</name>
<keyword evidence="10" id="KW-1185">Reference proteome</keyword>
<feature type="transmembrane region" description="Helical" evidence="8">
    <location>
        <begin position="223"/>
        <end position="245"/>
    </location>
</feature>
<feature type="transmembrane region" description="Helical" evidence="8">
    <location>
        <begin position="152"/>
        <end position="172"/>
    </location>
</feature>
<dbReference type="PANTHER" id="PTHR34975:SF2">
    <property type="entry name" value="SPORE GERMINATION PROTEIN A2"/>
    <property type="match status" value="1"/>
</dbReference>
<feature type="transmembrane region" description="Helical" evidence="8">
    <location>
        <begin position="45"/>
        <end position="67"/>
    </location>
</feature>
<evidence type="ECO:0000313" key="10">
    <source>
        <dbReference type="Proteomes" id="UP000028875"/>
    </source>
</evidence>
<evidence type="ECO:0000256" key="3">
    <source>
        <dbReference type="ARBA" id="ARBA00022448"/>
    </source>
</evidence>
<evidence type="ECO:0000256" key="4">
    <source>
        <dbReference type="ARBA" id="ARBA00022544"/>
    </source>
</evidence>
<evidence type="ECO:0000256" key="1">
    <source>
        <dbReference type="ARBA" id="ARBA00004141"/>
    </source>
</evidence>
<feature type="transmembrane region" description="Helical" evidence="8">
    <location>
        <begin position="312"/>
        <end position="333"/>
    </location>
</feature>
<dbReference type="RefSeq" id="WP_021290786.1">
    <property type="nucleotide sequence ID" value="NZ_BNER01000005.1"/>
</dbReference>
<comment type="caution">
    <text evidence="9">The sequence shown here is derived from an EMBL/GenBank/DDBJ whole genome shotgun (WGS) entry which is preliminary data.</text>
</comment>
<gene>
    <name evidence="9" type="primary">yndE_5</name>
    <name evidence="9" type="ORF">BN990_04055</name>
</gene>
<feature type="transmembrane region" description="Helical" evidence="8">
    <location>
        <begin position="122"/>
        <end position="140"/>
    </location>
</feature>
<dbReference type="GO" id="GO:0016020">
    <property type="term" value="C:membrane"/>
    <property type="evidence" value="ECO:0007669"/>
    <property type="project" value="UniProtKB-SubCell"/>
</dbReference>
<proteinExistence type="inferred from homology"/>
<evidence type="ECO:0000256" key="7">
    <source>
        <dbReference type="ARBA" id="ARBA00023136"/>
    </source>
</evidence>
<evidence type="ECO:0000256" key="8">
    <source>
        <dbReference type="SAM" id="Phobius"/>
    </source>
</evidence>
<dbReference type="NCBIfam" id="TIGR00912">
    <property type="entry name" value="2A0309"/>
    <property type="match status" value="1"/>
</dbReference>
<dbReference type="InterPro" id="IPR004761">
    <property type="entry name" value="Spore_GerAB"/>
</dbReference>
<evidence type="ECO:0000256" key="5">
    <source>
        <dbReference type="ARBA" id="ARBA00022692"/>
    </source>
</evidence>
<keyword evidence="3" id="KW-0813">Transport</keyword>
<dbReference type="PANTHER" id="PTHR34975">
    <property type="entry name" value="SPORE GERMINATION PROTEIN A2"/>
    <property type="match status" value="1"/>
</dbReference>
<feature type="transmembrane region" description="Helical" evidence="8">
    <location>
        <begin position="192"/>
        <end position="211"/>
    </location>
</feature>
<evidence type="ECO:0000313" key="9">
    <source>
        <dbReference type="EMBL" id="CDQ41681.1"/>
    </source>
</evidence>
<evidence type="ECO:0000256" key="6">
    <source>
        <dbReference type="ARBA" id="ARBA00022989"/>
    </source>
</evidence>
<evidence type="ECO:0000256" key="2">
    <source>
        <dbReference type="ARBA" id="ARBA00007998"/>
    </source>
</evidence>
<dbReference type="GO" id="GO:0009847">
    <property type="term" value="P:spore germination"/>
    <property type="evidence" value="ECO:0007669"/>
    <property type="project" value="InterPro"/>
</dbReference>
<reference evidence="10" key="2">
    <citation type="submission" date="2014-05" db="EMBL/GenBank/DDBJ databases">
        <title>Draft genome sequence of Virgibacillus massiliensis Vm-5.</title>
        <authorList>
            <person name="Khelaifia S."/>
            <person name="Croce O."/>
            <person name="Lagier J.C."/>
            <person name="Raoult D."/>
        </authorList>
    </citation>
    <scope>NUCLEOTIDE SEQUENCE [LARGE SCALE GENOMIC DNA]</scope>
    <source>
        <strain evidence="10">Vm-5</strain>
    </source>
</reference>
<accession>A0A024QI99</accession>
<comment type="similarity">
    <text evidence="2">Belongs to the amino acid-polyamine-organocation (APC) superfamily. Spore germination protein (SGP) (TC 2.A.3.9) family.</text>
</comment>
<sequence length="369" mass="41136">MKWFEYGDETISDKELMIAVPSITIGVGILSLPRFIAKDTVSSDGWITLAISGILFIGLAWLIAKLASSYPNQTFVEYAGSLVTKPIAVILTFLLAVHGLILGAYVMRVIADIAKEYLFDRTPVEVIALSFLLVVVYAISGSRAGLFRLNMMFFPIIIFITGAVGLFAIAWFDPKNYLPVFKTDFSGYLSSFKSSSFSFIGSGIILFYTCLVRKPKKVPKMAALGMSIVPGLYIVIYLMCIGVFGNLATANLSYPIIELAKEIEIPGGFFERFDSIFFVIWIMSIFNTMVMAFDVSVFAFESIFKWKKIQLILVLTPIVYLMGMFPQDLIAVVRFGEFVSYYGISVTFFVTIGLYIISTIKRRKTNAKA</sequence>
<feature type="transmembrane region" description="Helical" evidence="8">
    <location>
        <begin position="339"/>
        <end position="358"/>
    </location>
</feature>
<dbReference type="Pfam" id="PF03845">
    <property type="entry name" value="Spore_permease"/>
    <property type="match status" value="1"/>
</dbReference>
<dbReference type="Proteomes" id="UP000028875">
    <property type="component" value="Unassembled WGS sequence"/>
</dbReference>
<comment type="subcellular location">
    <subcellularLocation>
        <location evidence="1">Membrane</location>
        <topology evidence="1">Multi-pass membrane protein</topology>
    </subcellularLocation>
</comment>
<feature type="transmembrane region" description="Helical" evidence="8">
    <location>
        <begin position="16"/>
        <end position="33"/>
    </location>
</feature>
<dbReference type="EMBL" id="CCDP010000003">
    <property type="protein sequence ID" value="CDQ41681.1"/>
    <property type="molecule type" value="Genomic_DNA"/>
</dbReference>
<dbReference type="Gene3D" id="1.20.1740.10">
    <property type="entry name" value="Amino acid/polyamine transporter I"/>
    <property type="match status" value="1"/>
</dbReference>
<organism evidence="9 10">
    <name type="scientific">Virgibacillus massiliensis</name>
    <dbReference type="NCBI Taxonomy" id="1462526"/>
    <lineage>
        <taxon>Bacteria</taxon>
        <taxon>Bacillati</taxon>
        <taxon>Bacillota</taxon>
        <taxon>Bacilli</taxon>
        <taxon>Bacillales</taxon>
        <taxon>Bacillaceae</taxon>
        <taxon>Virgibacillus</taxon>
    </lineage>
</organism>
<dbReference type="AlphaFoldDB" id="A0A024QI99"/>
<keyword evidence="5 8" id="KW-0812">Transmembrane</keyword>
<keyword evidence="7 8" id="KW-0472">Membrane</keyword>